<comment type="caution">
    <text evidence="1">The sequence shown here is derived from an EMBL/GenBank/DDBJ whole genome shotgun (WGS) entry which is preliminary data.</text>
</comment>
<proteinExistence type="predicted"/>
<accession>A0ACC1JE60</accession>
<evidence type="ECO:0000313" key="2">
    <source>
        <dbReference type="Proteomes" id="UP001150603"/>
    </source>
</evidence>
<reference evidence="1" key="1">
    <citation type="submission" date="2022-07" db="EMBL/GenBank/DDBJ databases">
        <title>Phylogenomic reconstructions and comparative analyses of Kickxellomycotina fungi.</title>
        <authorList>
            <person name="Reynolds N.K."/>
            <person name="Stajich J.E."/>
            <person name="Barry K."/>
            <person name="Grigoriev I.V."/>
            <person name="Crous P."/>
            <person name="Smith M.E."/>
        </authorList>
    </citation>
    <scope>NUCLEOTIDE SEQUENCE</scope>
    <source>
        <strain evidence="1">NRRL 5244</strain>
    </source>
</reference>
<gene>
    <name evidence="1" type="ORF">FBU59_001331</name>
</gene>
<dbReference type="EMBL" id="JANBPW010000568">
    <property type="protein sequence ID" value="KAJ1949018.1"/>
    <property type="molecule type" value="Genomic_DNA"/>
</dbReference>
<protein>
    <submittedName>
        <fullName evidence="1">Uncharacterized protein</fullName>
    </submittedName>
</protein>
<feature type="non-terminal residue" evidence="1">
    <location>
        <position position="1"/>
    </location>
</feature>
<sequence length="1250" mass="141461">FGFEDGGVYSLDAFKRKSDEFKRKWFPEYYNGNPRPSSNKEAYLFGPQMEGRVPEDVVEEEFWRLVASPYEEVEVEYGADLHSAQHGSGFPTAERDPLDPYARHPWNLTMLPFQPTSLFNHIQQDISGMMTPWIYVGMCFSTFCWHNEDHYTFSVNYQHWGDTKTWYGVPGRHAEMFEQAMRDAVPQLFEDQPDLLFQLVTMLSPKVLVDRNVDVFTVDQRAGEFVVTFPQSYHSGFNQGLNFNEAVNFATADWMPYDIMSVKRYQQYARNPVFSHDELLVTMLENDRGYLQHQWFQDAVVEMANRELEDRKFARELWSEHTIVEKEWEPQDDTEAVDEFQQQCLKCKAFAYLSGVSCSCSPHYVSCPLHADKSCKCGGDKKTLKYRYTDEELQGLLSQCNQTESKAQIWESEFRRVMSLYSADAHAAAAVAAAAEMSTAGASSRSAQESDDGRAGVREETNEHESLAATTVVGHESQDDETPKAVVKRSGSNLVVNQVQVDLQPTIRLASLNVRPDLALMIVLLEEAQRLVLDRPVPTMVSTPTTVGNATVSDRVENEQMALLSSEIERLFAAYPGNPSGSEKDLASRVDLRVLGDVRQLGRFVQAANMWCAAAQALLACTGHVELVSKMTQRRAANYQWHRRKWAERMGGRLGRVASDMDGSMEVEQRVFIAELIERDEQEAASRLEAEAKADGVDSGTATPQEKRYRTDSEEDQESSEENNDDEDDGDFRINAPVRGRGRGKRGLRSAAVTHGVKRTRRSRSGLRAGSHDSKESTPAPSAGQKMSRRPSTALPRVAFSSSLIANMTRGDMLMAVCKAIGADDSDGTFTLDDLQMLLQEGDKLFFNSPELDTLLQLEKRALVAVNEMQQLATTSPEIFNSLDGVSRSPDAYGAEQGAAERLSEVRQRIGNVRREMDQIGLEFAHADSLWQIEGMISWSSECQDRFRQRSLTQDAMEDLLSEGRRLSLDPNEVALYARLCDVRRSAVEWEEDAQHIIESDSVLDLRNMGVLLEKGRNLEFLPPSYERLRKLQQRALDIQAYADRLVERMGADNITFRPEYADMRQFIDSYQHFARFCPSSADRLEAELNRADEWWMRMQSAFATPDSNERASDRVRVLSGVFRLAAEIAEGKRRPQNCICLWPVSDSTSHACMRCGEAYHDVCMTHGDLQNLAVWGGAAQTYVCPLCSHRLQPQAWERHYPSVHRINRLIERARELCIVMEDLDPLVGVVLHARTLVRVIAKDLANPDA</sequence>
<keyword evidence="2" id="KW-1185">Reference proteome</keyword>
<feature type="non-terminal residue" evidence="1">
    <location>
        <position position="1250"/>
    </location>
</feature>
<dbReference type="Proteomes" id="UP001150603">
    <property type="component" value="Unassembled WGS sequence"/>
</dbReference>
<organism evidence="1 2">
    <name type="scientific">Linderina macrospora</name>
    <dbReference type="NCBI Taxonomy" id="4868"/>
    <lineage>
        <taxon>Eukaryota</taxon>
        <taxon>Fungi</taxon>
        <taxon>Fungi incertae sedis</taxon>
        <taxon>Zoopagomycota</taxon>
        <taxon>Kickxellomycotina</taxon>
        <taxon>Kickxellomycetes</taxon>
        <taxon>Kickxellales</taxon>
        <taxon>Kickxellaceae</taxon>
        <taxon>Linderina</taxon>
    </lineage>
</organism>
<evidence type="ECO:0000313" key="1">
    <source>
        <dbReference type="EMBL" id="KAJ1949018.1"/>
    </source>
</evidence>
<name>A0ACC1JE60_9FUNG</name>